<evidence type="ECO:0000313" key="2">
    <source>
        <dbReference type="Proteomes" id="UP000237846"/>
    </source>
</evidence>
<protein>
    <recommendedName>
        <fullName evidence="3">PHP domain-containing protein</fullName>
    </recommendedName>
</protein>
<keyword evidence="2" id="KW-1185">Reference proteome</keyword>
<sequence>MVDRLSSHGIPINWEIVSGIAGDGVVGRPHIARAMVQIGAASDVQEVFDLWISPGTPGYVHRYALEPVRAVELVRAAGGVAVIAHPARGDEGPQPVELVERMAAVGLGGIEVDHPMHDRTEREFWRGVAESLSIVATGSSDDHGSLTGHRLGCETTDPDALEALIAGASGAVPLTGV</sequence>
<dbReference type="GO" id="GO:0004534">
    <property type="term" value="F:5'-3' RNA exonuclease activity"/>
    <property type="evidence" value="ECO:0007669"/>
    <property type="project" value="TreeGrafter"/>
</dbReference>
<dbReference type="InterPro" id="IPR016195">
    <property type="entry name" value="Pol/histidinol_Pase-like"/>
</dbReference>
<dbReference type="PANTHER" id="PTHR42924:SF3">
    <property type="entry name" value="POLYMERASE_HISTIDINOL PHOSPHATASE N-TERMINAL DOMAIN-CONTAINING PROTEIN"/>
    <property type="match status" value="1"/>
</dbReference>
<dbReference type="SUPFAM" id="SSF89550">
    <property type="entry name" value="PHP domain-like"/>
    <property type="match status" value="1"/>
</dbReference>
<accession>A0A2T0QDG7</accession>
<dbReference type="Proteomes" id="UP000237846">
    <property type="component" value="Unassembled WGS sequence"/>
</dbReference>
<dbReference type="Gene3D" id="1.10.150.650">
    <property type="match status" value="1"/>
</dbReference>
<evidence type="ECO:0008006" key="3">
    <source>
        <dbReference type="Google" id="ProtNLM"/>
    </source>
</evidence>
<dbReference type="PANTHER" id="PTHR42924">
    <property type="entry name" value="EXONUCLEASE"/>
    <property type="match status" value="1"/>
</dbReference>
<reference evidence="1 2" key="1">
    <citation type="submission" date="2018-03" db="EMBL/GenBank/DDBJ databases">
        <title>Genomic Encyclopedia of Archaeal and Bacterial Type Strains, Phase II (KMG-II): from individual species to whole genera.</title>
        <authorList>
            <person name="Goeker M."/>
        </authorList>
    </citation>
    <scope>NUCLEOTIDE SEQUENCE [LARGE SCALE GENOMIC DNA]</scope>
    <source>
        <strain evidence="1 2">DSM 45601</strain>
    </source>
</reference>
<dbReference type="AlphaFoldDB" id="A0A2T0QDG7"/>
<dbReference type="InterPro" id="IPR052018">
    <property type="entry name" value="PHP_domain"/>
</dbReference>
<gene>
    <name evidence="1" type="ORF">CLV72_101575</name>
</gene>
<proteinExistence type="predicted"/>
<name>A0A2T0QDG7_9ACTN</name>
<evidence type="ECO:0000313" key="1">
    <source>
        <dbReference type="EMBL" id="PRY01977.1"/>
    </source>
</evidence>
<organism evidence="1 2">
    <name type="scientific">Allonocardiopsis opalescens</name>
    <dbReference type="NCBI Taxonomy" id="1144618"/>
    <lineage>
        <taxon>Bacteria</taxon>
        <taxon>Bacillati</taxon>
        <taxon>Actinomycetota</taxon>
        <taxon>Actinomycetes</taxon>
        <taxon>Streptosporangiales</taxon>
        <taxon>Allonocardiopsis</taxon>
    </lineage>
</organism>
<dbReference type="EMBL" id="PVZC01000001">
    <property type="protein sequence ID" value="PRY01977.1"/>
    <property type="molecule type" value="Genomic_DNA"/>
</dbReference>
<dbReference type="GO" id="GO:0035312">
    <property type="term" value="F:5'-3' DNA exonuclease activity"/>
    <property type="evidence" value="ECO:0007669"/>
    <property type="project" value="TreeGrafter"/>
</dbReference>
<comment type="caution">
    <text evidence="1">The sequence shown here is derived from an EMBL/GenBank/DDBJ whole genome shotgun (WGS) entry which is preliminary data.</text>
</comment>